<evidence type="ECO:0000313" key="2">
    <source>
        <dbReference type="Proteomes" id="UP000240477"/>
    </source>
</evidence>
<name>A0A2D2W4X5_9CAUD</name>
<organism evidence="1 2">
    <name type="scientific">Escherichia phage VB_EcoS-Golestan</name>
    <dbReference type="NCBI Taxonomy" id="2047801"/>
    <lineage>
        <taxon>Viruses</taxon>
        <taxon>Duplodnaviria</taxon>
        <taxon>Heunggongvirae</taxon>
        <taxon>Uroviricota</taxon>
        <taxon>Caudoviricetes</taxon>
        <taxon>Sarkviridae</taxon>
        <taxon>Guernseyvirinae</taxon>
        <taxon>Kagunavirus</taxon>
        <taxon>Kagunavirus golestan</taxon>
    </lineage>
</organism>
<reference evidence="1 2" key="1">
    <citation type="submission" date="2017-10" db="EMBL/GenBank/DDBJ databases">
        <title>Characteristics and comparative genomic analysis of a novel Escherichia coli phage VB_EcoS-Golestan.</title>
        <authorList>
            <person name="Yazdi M."/>
            <person name="Bouzari M."/>
            <person name="Ghaemi E.A."/>
        </authorList>
    </citation>
    <scope>NUCLEOTIDE SEQUENCE [LARGE SCALE GENOMIC DNA]</scope>
</reference>
<dbReference type="Proteomes" id="UP000240477">
    <property type="component" value="Segment"/>
</dbReference>
<sequence>MIIQLNDIMKADIIQLEDYGIQLAEILGI</sequence>
<evidence type="ECO:0000313" key="1">
    <source>
        <dbReference type="EMBL" id="ATS93288.1"/>
    </source>
</evidence>
<proteinExistence type="predicted"/>
<gene>
    <name evidence="1" type="ORF">E1_64</name>
</gene>
<protein>
    <submittedName>
        <fullName evidence="1">Uncharacterized protein</fullName>
    </submittedName>
</protein>
<accession>A0A2D2W4X5</accession>
<keyword evidence="2" id="KW-1185">Reference proteome</keyword>
<dbReference type="EMBL" id="MG099933">
    <property type="protein sequence ID" value="ATS93288.1"/>
    <property type="molecule type" value="Genomic_DNA"/>
</dbReference>